<dbReference type="Pfam" id="PF03583">
    <property type="entry name" value="LIP"/>
    <property type="match status" value="1"/>
</dbReference>
<dbReference type="PANTHER" id="PTHR34853:SF5">
    <property type="entry name" value="LIP-DOMAIN-CONTAINING PROTEIN-RELATED"/>
    <property type="match status" value="1"/>
</dbReference>
<dbReference type="EMBL" id="KV750075">
    <property type="protein sequence ID" value="OCL06421.1"/>
    <property type="molecule type" value="Genomic_DNA"/>
</dbReference>
<dbReference type="PANTHER" id="PTHR34853">
    <property type="match status" value="1"/>
</dbReference>
<name>A0A8E2EX05_9PEZI</name>
<dbReference type="Gene3D" id="1.10.260.130">
    <property type="match status" value="1"/>
</dbReference>
<organism evidence="2 3">
    <name type="scientific">Glonium stellatum</name>
    <dbReference type="NCBI Taxonomy" id="574774"/>
    <lineage>
        <taxon>Eukaryota</taxon>
        <taxon>Fungi</taxon>
        <taxon>Dikarya</taxon>
        <taxon>Ascomycota</taxon>
        <taxon>Pezizomycotina</taxon>
        <taxon>Dothideomycetes</taxon>
        <taxon>Pleosporomycetidae</taxon>
        <taxon>Gloniales</taxon>
        <taxon>Gloniaceae</taxon>
        <taxon>Glonium</taxon>
    </lineage>
</organism>
<dbReference type="GO" id="GO:0016042">
    <property type="term" value="P:lipid catabolic process"/>
    <property type="evidence" value="ECO:0007669"/>
    <property type="project" value="InterPro"/>
</dbReference>
<feature type="non-terminal residue" evidence="2">
    <location>
        <position position="1"/>
    </location>
</feature>
<reference evidence="2 3" key="1">
    <citation type="journal article" date="2016" name="Nat. Commun.">
        <title>Ectomycorrhizal ecology is imprinted in the genome of the dominant symbiotic fungus Cenococcum geophilum.</title>
        <authorList>
            <consortium name="DOE Joint Genome Institute"/>
            <person name="Peter M."/>
            <person name="Kohler A."/>
            <person name="Ohm R.A."/>
            <person name="Kuo A."/>
            <person name="Krutzmann J."/>
            <person name="Morin E."/>
            <person name="Arend M."/>
            <person name="Barry K.W."/>
            <person name="Binder M."/>
            <person name="Choi C."/>
            <person name="Clum A."/>
            <person name="Copeland A."/>
            <person name="Grisel N."/>
            <person name="Haridas S."/>
            <person name="Kipfer T."/>
            <person name="LaButti K."/>
            <person name="Lindquist E."/>
            <person name="Lipzen A."/>
            <person name="Maire R."/>
            <person name="Meier B."/>
            <person name="Mihaltcheva S."/>
            <person name="Molinier V."/>
            <person name="Murat C."/>
            <person name="Poggeler S."/>
            <person name="Quandt C.A."/>
            <person name="Sperisen C."/>
            <person name="Tritt A."/>
            <person name="Tisserant E."/>
            <person name="Crous P.W."/>
            <person name="Henrissat B."/>
            <person name="Nehls U."/>
            <person name="Egli S."/>
            <person name="Spatafora J.W."/>
            <person name="Grigoriev I.V."/>
            <person name="Martin F.M."/>
        </authorList>
    </citation>
    <scope>NUCLEOTIDE SEQUENCE [LARGE SCALE GENOMIC DNA]</scope>
    <source>
        <strain evidence="2 3">CBS 207.34</strain>
    </source>
</reference>
<keyword evidence="1" id="KW-0378">Hydrolase</keyword>
<protein>
    <submittedName>
        <fullName evidence="2">Putative lipase 1</fullName>
    </submittedName>
</protein>
<dbReference type="AlphaFoldDB" id="A0A8E2EX05"/>
<accession>A0A8E2EX05</accession>
<sequence>LSYQIPYDSVDLDASPSYSLYTDPLADISNALSQGWYVNVPDYEGPLASMVAGKQAGHATLDSVRAVLSSGLGLTPNARYAMWGYSGGSLASEWAAELQAQYAPELNFSGAAVGGVLVNVFSALKAITGTYFAELIPAGLIGITNQHPEAYEYLVSRLKPTGPYNRTTFLSIKNMSWNQSIGPFANQNIYDYFIGGMADLQAPVLQKIFASDGVMGHHGVPQMPLFVYNAVADEIATIDLTDALVNQFCALGVNILYRRNTVGGHGAEIVNGDASAFKWLSSVLGGTHSMMYSTQGCTIQNVTLNVTSSPL</sequence>
<dbReference type="OrthoDB" id="2373480at2759"/>
<evidence type="ECO:0000313" key="3">
    <source>
        <dbReference type="Proteomes" id="UP000250140"/>
    </source>
</evidence>
<dbReference type="InterPro" id="IPR005152">
    <property type="entry name" value="Lipase_secreted"/>
</dbReference>
<keyword evidence="3" id="KW-1185">Reference proteome</keyword>
<proteinExistence type="predicted"/>
<evidence type="ECO:0000256" key="1">
    <source>
        <dbReference type="ARBA" id="ARBA00022801"/>
    </source>
</evidence>
<evidence type="ECO:0000313" key="2">
    <source>
        <dbReference type="EMBL" id="OCL06421.1"/>
    </source>
</evidence>
<dbReference type="Gene3D" id="3.40.50.1820">
    <property type="entry name" value="alpha/beta hydrolase"/>
    <property type="match status" value="1"/>
</dbReference>
<dbReference type="InterPro" id="IPR029058">
    <property type="entry name" value="AB_hydrolase_fold"/>
</dbReference>
<dbReference type="GO" id="GO:0004806">
    <property type="term" value="F:triacylglycerol lipase activity"/>
    <property type="evidence" value="ECO:0007669"/>
    <property type="project" value="InterPro"/>
</dbReference>
<dbReference type="SUPFAM" id="SSF53474">
    <property type="entry name" value="alpha/beta-Hydrolases"/>
    <property type="match status" value="1"/>
</dbReference>
<dbReference type="Proteomes" id="UP000250140">
    <property type="component" value="Unassembled WGS sequence"/>
</dbReference>
<gene>
    <name evidence="2" type="ORF">AOQ84DRAFT_223833</name>
</gene>